<evidence type="ECO:0000256" key="1">
    <source>
        <dbReference type="ARBA" id="ARBA00000085"/>
    </source>
</evidence>
<evidence type="ECO:0000256" key="7">
    <source>
        <dbReference type="ARBA" id="ARBA00022840"/>
    </source>
</evidence>
<keyword evidence="5" id="KW-0547">Nucleotide-binding</keyword>
<evidence type="ECO:0000256" key="5">
    <source>
        <dbReference type="ARBA" id="ARBA00022741"/>
    </source>
</evidence>
<evidence type="ECO:0000256" key="9">
    <source>
        <dbReference type="SAM" id="Phobius"/>
    </source>
</evidence>
<gene>
    <name evidence="11" type="ORF">GCM10022419_136200</name>
</gene>
<keyword evidence="9" id="KW-1133">Transmembrane helix</keyword>
<keyword evidence="6" id="KW-0418">Kinase</keyword>
<dbReference type="Gene3D" id="3.30.565.10">
    <property type="entry name" value="Histidine kinase-like ATPase, C-terminal domain"/>
    <property type="match status" value="1"/>
</dbReference>
<proteinExistence type="predicted"/>
<evidence type="ECO:0000313" key="12">
    <source>
        <dbReference type="Proteomes" id="UP001500630"/>
    </source>
</evidence>
<dbReference type="Pfam" id="PF02518">
    <property type="entry name" value="HATPase_c"/>
    <property type="match status" value="1"/>
</dbReference>
<keyword evidence="7" id="KW-0067">ATP-binding</keyword>
<evidence type="ECO:0000256" key="2">
    <source>
        <dbReference type="ARBA" id="ARBA00012438"/>
    </source>
</evidence>
<feature type="transmembrane region" description="Helical" evidence="9">
    <location>
        <begin position="182"/>
        <end position="201"/>
    </location>
</feature>
<organism evidence="11 12">
    <name type="scientific">Nonomuraea rosea</name>
    <dbReference type="NCBI Taxonomy" id="638574"/>
    <lineage>
        <taxon>Bacteria</taxon>
        <taxon>Bacillati</taxon>
        <taxon>Actinomycetota</taxon>
        <taxon>Actinomycetes</taxon>
        <taxon>Streptosporangiales</taxon>
        <taxon>Streptosporangiaceae</taxon>
        <taxon>Nonomuraea</taxon>
    </lineage>
</organism>
<keyword evidence="12" id="KW-1185">Reference proteome</keyword>
<dbReference type="InterPro" id="IPR050482">
    <property type="entry name" value="Sensor_HK_TwoCompSys"/>
</dbReference>
<feature type="transmembrane region" description="Helical" evidence="9">
    <location>
        <begin position="213"/>
        <end position="234"/>
    </location>
</feature>
<comment type="caution">
    <text evidence="11">The sequence shown here is derived from an EMBL/GenBank/DDBJ whole genome shotgun (WGS) entry which is preliminary data.</text>
</comment>
<dbReference type="EC" id="2.7.13.3" evidence="2"/>
<keyword evidence="8" id="KW-0902">Two-component regulatory system</keyword>
<keyword evidence="3" id="KW-0597">Phosphoprotein</keyword>
<dbReference type="InterPro" id="IPR003594">
    <property type="entry name" value="HATPase_dom"/>
</dbReference>
<dbReference type="SMART" id="SM00387">
    <property type="entry name" value="HATPase_c"/>
    <property type="match status" value="1"/>
</dbReference>
<protein>
    <recommendedName>
        <fullName evidence="2">histidine kinase</fullName>
        <ecNumber evidence="2">2.7.13.3</ecNumber>
    </recommendedName>
</protein>
<feature type="transmembrane region" description="Helical" evidence="9">
    <location>
        <begin position="341"/>
        <end position="368"/>
    </location>
</feature>
<feature type="transmembrane region" description="Helical" evidence="9">
    <location>
        <begin position="308"/>
        <end position="329"/>
    </location>
</feature>
<keyword evidence="9" id="KW-0472">Membrane</keyword>
<comment type="catalytic activity">
    <reaction evidence="1">
        <text>ATP + protein L-histidine = ADP + protein N-phospho-L-histidine.</text>
        <dbReference type="EC" id="2.7.13.3"/>
    </reaction>
</comment>
<dbReference type="Pfam" id="PF07730">
    <property type="entry name" value="HisKA_3"/>
    <property type="match status" value="1"/>
</dbReference>
<evidence type="ECO:0000259" key="10">
    <source>
        <dbReference type="SMART" id="SM00387"/>
    </source>
</evidence>
<accession>A0ABP7A9U6</accession>
<dbReference type="CDD" id="cd16917">
    <property type="entry name" value="HATPase_UhpB-NarQ-NarX-like"/>
    <property type="match status" value="1"/>
</dbReference>
<evidence type="ECO:0000256" key="4">
    <source>
        <dbReference type="ARBA" id="ARBA00022679"/>
    </source>
</evidence>
<keyword evidence="4" id="KW-0808">Transferase</keyword>
<dbReference type="PANTHER" id="PTHR24421">
    <property type="entry name" value="NITRATE/NITRITE SENSOR PROTEIN NARX-RELATED"/>
    <property type="match status" value="1"/>
</dbReference>
<evidence type="ECO:0000256" key="8">
    <source>
        <dbReference type="ARBA" id="ARBA00023012"/>
    </source>
</evidence>
<evidence type="ECO:0000256" key="6">
    <source>
        <dbReference type="ARBA" id="ARBA00022777"/>
    </source>
</evidence>
<sequence>MVSWERLAAVILAGFLVLAGLLVLVVRLAGVDDRMDVGFGWTYWRRDMLENGLGRLPGPRESMHGAVYAIEGYSLSGGPGILPKELARPGAELDNLVRYKGVPEIRAIRLQPADPALLTTTIWGLVVGCVVVGGGVWWLRLRRPTLAALAPLIMMAGAGTGATLVTVAAMSVVDVAAGAPVFWLWHGALTIMGPIGMGALLRLAWRAPAIPWWLPYVLPVGMVLAWAAIVQVAGPGGLRDIGLIHVGSYAACLLSMVAAPILGWRPLLRATALPGGRWLLGGCAVSYATALAVWVAPELLTGDHLIQLRFLGLVSVPAIVGGAVAVLRYHLLAIRRPLSVAITHALLAGGLYAVFAAAVAGVTVLAGIASPNTAVLGAAAVLVAMVLLPLRDGLRRLVERVVYGHRDDPRVVMAAINQTLAVTHLPTQILPALVAAVAEALRLPYVAIELSREGGFGTGASVGRVRGPLATVELRHQAEVIGRLVVSARDLDDPLPAADLVLLTDVAGQLGAAARAVLLHEELLRSRRSIVTSREDERKRMRRELHDRLSPDLTAVAYRIELTRRRSSAGETDKELEELARQVLASVEEIRRVAYELRPPALDELGLGAAVRELGYATPAATLVSVELPDDLEGLPPAVEVAAYRIIALALANVMRHAAAPTCLITLRRDGELAIEVTDDGRGLPYPIRKGVGMVSMRERAEELGGTLTIGPAANGGTQVLAHLPLDTTKEH</sequence>
<dbReference type="RefSeq" id="WP_345581358.1">
    <property type="nucleotide sequence ID" value="NZ_BAABDQ010000100.1"/>
</dbReference>
<evidence type="ECO:0000313" key="11">
    <source>
        <dbReference type="EMBL" id="GAA3627829.1"/>
    </source>
</evidence>
<dbReference type="EMBL" id="BAABDQ010000100">
    <property type="protein sequence ID" value="GAA3627829.1"/>
    <property type="molecule type" value="Genomic_DNA"/>
</dbReference>
<feature type="domain" description="Histidine kinase/HSP90-like ATPase" evidence="10">
    <location>
        <begin position="638"/>
        <end position="728"/>
    </location>
</feature>
<evidence type="ECO:0000256" key="3">
    <source>
        <dbReference type="ARBA" id="ARBA00022553"/>
    </source>
</evidence>
<feature type="transmembrane region" description="Helical" evidence="9">
    <location>
        <begin position="146"/>
        <end position="170"/>
    </location>
</feature>
<feature type="transmembrane region" description="Helical" evidence="9">
    <location>
        <begin position="276"/>
        <end position="296"/>
    </location>
</feature>
<dbReference type="Proteomes" id="UP001500630">
    <property type="component" value="Unassembled WGS sequence"/>
</dbReference>
<feature type="transmembrane region" description="Helical" evidence="9">
    <location>
        <begin position="374"/>
        <end position="390"/>
    </location>
</feature>
<feature type="transmembrane region" description="Helical" evidence="9">
    <location>
        <begin position="116"/>
        <end position="139"/>
    </location>
</feature>
<dbReference type="PANTHER" id="PTHR24421:SF10">
    <property type="entry name" value="NITRATE_NITRITE SENSOR PROTEIN NARQ"/>
    <property type="match status" value="1"/>
</dbReference>
<dbReference type="InterPro" id="IPR036890">
    <property type="entry name" value="HATPase_C_sf"/>
</dbReference>
<name>A0ABP7A9U6_9ACTN</name>
<dbReference type="Gene3D" id="1.20.5.1930">
    <property type="match status" value="1"/>
</dbReference>
<dbReference type="SUPFAM" id="SSF55874">
    <property type="entry name" value="ATPase domain of HSP90 chaperone/DNA topoisomerase II/histidine kinase"/>
    <property type="match status" value="1"/>
</dbReference>
<reference evidence="12" key="1">
    <citation type="journal article" date="2019" name="Int. J. Syst. Evol. Microbiol.">
        <title>The Global Catalogue of Microorganisms (GCM) 10K type strain sequencing project: providing services to taxonomists for standard genome sequencing and annotation.</title>
        <authorList>
            <consortium name="The Broad Institute Genomics Platform"/>
            <consortium name="The Broad Institute Genome Sequencing Center for Infectious Disease"/>
            <person name="Wu L."/>
            <person name="Ma J."/>
        </authorList>
    </citation>
    <scope>NUCLEOTIDE SEQUENCE [LARGE SCALE GENOMIC DNA]</scope>
    <source>
        <strain evidence="12">JCM 17326</strain>
    </source>
</reference>
<keyword evidence="9" id="KW-0812">Transmembrane</keyword>
<feature type="transmembrane region" description="Helical" evidence="9">
    <location>
        <begin position="246"/>
        <end position="264"/>
    </location>
</feature>
<dbReference type="InterPro" id="IPR011712">
    <property type="entry name" value="Sig_transdc_His_kin_sub3_dim/P"/>
</dbReference>